<feature type="transmembrane region" description="Helical" evidence="8">
    <location>
        <begin position="187"/>
        <end position="207"/>
    </location>
</feature>
<dbReference type="Gene3D" id="3.40.50.300">
    <property type="entry name" value="P-loop containing nucleotide triphosphate hydrolases"/>
    <property type="match status" value="1"/>
</dbReference>
<dbReference type="RefSeq" id="WP_001074949.1">
    <property type="nucleotide sequence ID" value="NZ_CP048599.1"/>
</dbReference>
<dbReference type="GO" id="GO:0016887">
    <property type="term" value="F:ATP hydrolysis activity"/>
    <property type="evidence" value="ECO:0007669"/>
    <property type="project" value="InterPro"/>
</dbReference>
<dbReference type="InterPro" id="IPR036640">
    <property type="entry name" value="ABC1_TM_sf"/>
</dbReference>
<dbReference type="SUPFAM" id="SSF90123">
    <property type="entry name" value="ABC transporter transmembrane region"/>
    <property type="match status" value="1"/>
</dbReference>
<keyword evidence="6 8" id="KW-1133">Transmembrane helix</keyword>
<comment type="subcellular location">
    <subcellularLocation>
        <location evidence="1">Cell membrane</location>
        <topology evidence="1">Multi-pass membrane protein</topology>
    </subcellularLocation>
</comment>
<dbReference type="PANTHER" id="PTHR24221">
    <property type="entry name" value="ATP-BINDING CASSETTE SUB-FAMILY B"/>
    <property type="match status" value="1"/>
</dbReference>
<dbReference type="SMART" id="SM00382">
    <property type="entry name" value="AAA"/>
    <property type="match status" value="1"/>
</dbReference>
<dbReference type="InterPro" id="IPR003593">
    <property type="entry name" value="AAA+_ATPase"/>
</dbReference>
<organism evidence="11 12">
    <name type="scientific">Helicobacter pylori</name>
    <name type="common">Campylobacter pylori</name>
    <dbReference type="NCBI Taxonomy" id="210"/>
    <lineage>
        <taxon>Bacteria</taxon>
        <taxon>Pseudomonadati</taxon>
        <taxon>Campylobacterota</taxon>
        <taxon>Epsilonproteobacteria</taxon>
        <taxon>Campylobacterales</taxon>
        <taxon>Helicobacteraceae</taxon>
        <taxon>Helicobacter</taxon>
    </lineage>
</organism>
<evidence type="ECO:0000256" key="7">
    <source>
        <dbReference type="ARBA" id="ARBA00023136"/>
    </source>
</evidence>
<dbReference type="InterPro" id="IPR027417">
    <property type="entry name" value="P-loop_NTPase"/>
</dbReference>
<proteinExistence type="predicted"/>
<evidence type="ECO:0000256" key="3">
    <source>
        <dbReference type="ARBA" id="ARBA00022692"/>
    </source>
</evidence>
<dbReference type="GO" id="GO:0005524">
    <property type="term" value="F:ATP binding"/>
    <property type="evidence" value="ECO:0007669"/>
    <property type="project" value="UniProtKB-KW"/>
</dbReference>
<dbReference type="Pfam" id="PF00005">
    <property type="entry name" value="ABC_tran"/>
    <property type="match status" value="1"/>
</dbReference>
<feature type="transmembrane region" description="Helical" evidence="8">
    <location>
        <begin position="88"/>
        <end position="113"/>
    </location>
</feature>
<dbReference type="SUPFAM" id="SSF52540">
    <property type="entry name" value="P-loop containing nucleoside triphosphate hydrolases"/>
    <property type="match status" value="1"/>
</dbReference>
<dbReference type="InterPro" id="IPR003439">
    <property type="entry name" value="ABC_transporter-like_ATP-bd"/>
</dbReference>
<dbReference type="PROSITE" id="PS00211">
    <property type="entry name" value="ABC_TRANSPORTER_1"/>
    <property type="match status" value="1"/>
</dbReference>
<evidence type="ECO:0000256" key="6">
    <source>
        <dbReference type="ARBA" id="ARBA00022989"/>
    </source>
</evidence>
<keyword evidence="5" id="KW-0067">ATP-binding</keyword>
<dbReference type="GO" id="GO:0005886">
    <property type="term" value="C:plasma membrane"/>
    <property type="evidence" value="ECO:0007669"/>
    <property type="project" value="UniProtKB-SubCell"/>
</dbReference>
<dbReference type="InterPro" id="IPR039421">
    <property type="entry name" value="Type_1_exporter"/>
</dbReference>
<protein>
    <submittedName>
        <fullName evidence="11">Multidrug transporter</fullName>
    </submittedName>
</protein>
<evidence type="ECO:0000256" key="1">
    <source>
        <dbReference type="ARBA" id="ARBA00004651"/>
    </source>
</evidence>
<keyword evidence="3 8" id="KW-0812">Transmembrane</keyword>
<dbReference type="EMBL" id="MBIN01000024">
    <property type="protein sequence ID" value="PDX08932.1"/>
    <property type="molecule type" value="Genomic_DNA"/>
</dbReference>
<dbReference type="Gene3D" id="1.20.1560.10">
    <property type="entry name" value="ABC transporter type 1, transmembrane domain"/>
    <property type="match status" value="1"/>
</dbReference>
<evidence type="ECO:0000259" key="10">
    <source>
        <dbReference type="PROSITE" id="PS50929"/>
    </source>
</evidence>
<gene>
    <name evidence="11" type="ORF">BB406_02695</name>
</gene>
<feature type="domain" description="ABC transporter" evidence="9">
    <location>
        <begin position="365"/>
        <end position="577"/>
    </location>
</feature>
<dbReference type="AlphaFoldDB" id="A0A083YGM0"/>
<dbReference type="PROSITE" id="PS50929">
    <property type="entry name" value="ABC_TM1F"/>
    <property type="match status" value="1"/>
</dbReference>
<dbReference type="CDD" id="cd03228">
    <property type="entry name" value="ABCC_MRP_Like"/>
    <property type="match status" value="1"/>
</dbReference>
<dbReference type="CDD" id="cd18553">
    <property type="entry name" value="ABC_6TM_PglK_like"/>
    <property type="match status" value="1"/>
</dbReference>
<keyword evidence="7 8" id="KW-0472">Membrane</keyword>
<name>A0A083YGM0_HELPX</name>
<evidence type="ECO:0000313" key="12">
    <source>
        <dbReference type="Proteomes" id="UP000220501"/>
    </source>
</evidence>
<evidence type="ECO:0000259" key="9">
    <source>
        <dbReference type="PROSITE" id="PS50893"/>
    </source>
</evidence>
<dbReference type="FunFam" id="3.40.50.300:FF:001371">
    <property type="entry name" value="ABC transporter ATP-binding protein"/>
    <property type="match status" value="1"/>
</dbReference>
<dbReference type="PROSITE" id="PS50893">
    <property type="entry name" value="ABC_TRANSPORTER_2"/>
    <property type="match status" value="1"/>
</dbReference>
<evidence type="ECO:0000256" key="4">
    <source>
        <dbReference type="ARBA" id="ARBA00022741"/>
    </source>
</evidence>
<evidence type="ECO:0000313" key="11">
    <source>
        <dbReference type="EMBL" id="PDX08932.1"/>
    </source>
</evidence>
<reference evidence="11 12" key="1">
    <citation type="journal article" date="2017" name="Gut Pathog.">
        <title>Phylogenomics of Colombian Helicobacter pylori isolates.</title>
        <authorList>
            <person name="Gutierrez-Escobar A.J."/>
            <person name="Trujillo E."/>
            <person name="Acevedo O."/>
            <person name="Bravo M.M."/>
        </authorList>
    </citation>
    <scope>NUCLEOTIDE SEQUENCE [LARGE SCALE GENOMIC DNA]</scope>
    <source>
        <strain evidence="11 12">22366</strain>
    </source>
</reference>
<sequence>MAKKKHKISTLKYFLRSLKQIYMLITFKEKMVFFLLVLMAVFSSFVEVMSLTLLMPFITLASDPSRALDDKDWKMVYDFFHFSSPVRLMYFFSFCLVGIYLFRMFYGVSFTYLKGRFSNKKAYQIKQQLFLQHIKSNYLSHLNHNLDSLRDIINNKADGMFMSFNAFLNLLTELTVIVFFYSTLLITNWKLTLVFTLIISIQIFIITKKITVLIQKKGEIAAKSRAQTLKVFSKFFSNFKITKLKDNHEEAHKLFGENSRKAHDTEIIYATLQVVPRYSLETVGFSLLILAVAYILFKYGEAKMVLPTISMYALALYRTLPSVTGVLNQYNEIAYNQLATNIVFKSLSKTIVEEDLVPLDFNEKITLQNISFAYKSKHPVLKNFNLTIQKGQKVALIGHSGCGKSTLADIIMGLTYPKSGEIFIDNTLLTNENRRSWRKKIGYIPQNIYLFDGTVGDNIAFGSAIDEKRLIKVCKMAHIYDFLCEHEGLKTQVGEGGAKLSGGQKQRIGIARALYDNPEILVLDEATSALDNETESKIMDEIYQIAKNKTLIVIAHRLSTIERCEVIIDMSQHKDNLG</sequence>
<accession>A0A083YGM0</accession>
<feature type="transmembrane region" description="Helical" evidence="8">
    <location>
        <begin position="278"/>
        <end position="297"/>
    </location>
</feature>
<dbReference type="PANTHER" id="PTHR24221:SF654">
    <property type="entry name" value="ATP-BINDING CASSETTE SUB-FAMILY B MEMBER 6"/>
    <property type="match status" value="1"/>
</dbReference>
<feature type="transmembrane region" description="Helical" evidence="8">
    <location>
        <begin position="160"/>
        <end position="181"/>
    </location>
</feature>
<evidence type="ECO:0000256" key="5">
    <source>
        <dbReference type="ARBA" id="ARBA00022840"/>
    </source>
</evidence>
<comment type="caution">
    <text evidence="11">The sequence shown here is derived from an EMBL/GenBank/DDBJ whole genome shotgun (WGS) entry which is preliminary data.</text>
</comment>
<dbReference type="Proteomes" id="UP000220501">
    <property type="component" value="Unassembled WGS sequence"/>
</dbReference>
<feature type="domain" description="ABC transmembrane type-1" evidence="10">
    <location>
        <begin position="34"/>
        <end position="334"/>
    </location>
</feature>
<evidence type="ECO:0000256" key="2">
    <source>
        <dbReference type="ARBA" id="ARBA00022448"/>
    </source>
</evidence>
<dbReference type="InterPro" id="IPR011527">
    <property type="entry name" value="ABC1_TM_dom"/>
</dbReference>
<dbReference type="InterPro" id="IPR017871">
    <property type="entry name" value="ABC_transporter-like_CS"/>
</dbReference>
<dbReference type="GO" id="GO:0140359">
    <property type="term" value="F:ABC-type transporter activity"/>
    <property type="evidence" value="ECO:0007669"/>
    <property type="project" value="InterPro"/>
</dbReference>
<keyword evidence="2" id="KW-0813">Transport</keyword>
<keyword evidence="4" id="KW-0547">Nucleotide-binding</keyword>
<evidence type="ECO:0000256" key="8">
    <source>
        <dbReference type="SAM" id="Phobius"/>
    </source>
</evidence>
<dbReference type="GO" id="GO:0034040">
    <property type="term" value="F:ATPase-coupled lipid transmembrane transporter activity"/>
    <property type="evidence" value="ECO:0007669"/>
    <property type="project" value="TreeGrafter"/>
</dbReference>